<keyword evidence="4" id="KW-0560">Oxidoreductase</keyword>
<dbReference type="InterPro" id="IPR002328">
    <property type="entry name" value="ADH_Zn_CS"/>
</dbReference>
<gene>
    <name evidence="7" type="ORF">CSSPJE1EN1_LOCUS6057</name>
</gene>
<evidence type="ECO:0000256" key="4">
    <source>
        <dbReference type="ARBA" id="ARBA00023002"/>
    </source>
</evidence>
<proteinExistence type="inferred from homology"/>
<organism evidence="7 8">
    <name type="scientific">Sphagnum jensenii</name>
    <dbReference type="NCBI Taxonomy" id="128206"/>
    <lineage>
        <taxon>Eukaryota</taxon>
        <taxon>Viridiplantae</taxon>
        <taxon>Streptophyta</taxon>
        <taxon>Embryophyta</taxon>
        <taxon>Bryophyta</taxon>
        <taxon>Sphagnophytina</taxon>
        <taxon>Sphagnopsida</taxon>
        <taxon>Sphagnales</taxon>
        <taxon>Sphagnaceae</taxon>
        <taxon>Sphagnum</taxon>
    </lineage>
</organism>
<comment type="similarity">
    <text evidence="5">Belongs to the zinc-containing alcohol dehydrogenase family.</text>
</comment>
<dbReference type="InterPro" id="IPR047109">
    <property type="entry name" value="CAD-like"/>
</dbReference>
<evidence type="ECO:0000259" key="6">
    <source>
        <dbReference type="SMART" id="SM00829"/>
    </source>
</evidence>
<evidence type="ECO:0000256" key="1">
    <source>
        <dbReference type="ARBA" id="ARBA00001947"/>
    </source>
</evidence>
<sequence>MAPAAAAAATEVEVTAWAAKDTSGHLAPFTFSRRATGPGDVKFKVLFCGVCHSDLHQIHNDWGGSLYPMVPGHEIVGEVTEVGSEVRAFKVGEIVGVGCMVNSCQTCDPCTRHLEQYCLKKVIWTYSDKDYDGTPTQGGYSTIMVCKQEFVLKIPTNLPLDAAAPLLCAGITVYSPMKHFQMDVPGKHFGVVGLGGLGHMAVKFGKAFGMTVTVFSTSPAKEKEAREVLGADHFIVSKDPEQMKAAAGSIDYIIDTVSASHPLDPYLSTLKLDGKLVLVGIPEKPLSIHAFSLTAARRFVGGSGIGGIKETQEMLDFCGEHNITCIIEKIPISYINTAMERLGKTDVKYRFVIDIGNSLKSEN</sequence>
<dbReference type="Proteomes" id="UP001497444">
    <property type="component" value="Chromosome 13"/>
</dbReference>
<dbReference type="SUPFAM" id="SSF51735">
    <property type="entry name" value="NAD(P)-binding Rossmann-fold domains"/>
    <property type="match status" value="1"/>
</dbReference>
<dbReference type="SMART" id="SM00829">
    <property type="entry name" value="PKS_ER"/>
    <property type="match status" value="1"/>
</dbReference>
<evidence type="ECO:0000313" key="8">
    <source>
        <dbReference type="Proteomes" id="UP001497444"/>
    </source>
</evidence>
<dbReference type="InterPro" id="IPR013154">
    <property type="entry name" value="ADH-like_N"/>
</dbReference>
<dbReference type="PROSITE" id="PS00059">
    <property type="entry name" value="ADH_ZINC"/>
    <property type="match status" value="1"/>
</dbReference>
<dbReference type="InterPro" id="IPR036291">
    <property type="entry name" value="NAD(P)-bd_dom_sf"/>
</dbReference>
<dbReference type="Gene3D" id="3.90.180.10">
    <property type="entry name" value="Medium-chain alcohol dehydrogenases, catalytic domain"/>
    <property type="match status" value="1"/>
</dbReference>
<protein>
    <recommendedName>
        <fullName evidence="6">Enoyl reductase (ER) domain-containing protein</fullName>
    </recommendedName>
</protein>
<dbReference type="EMBL" id="OZ020108">
    <property type="protein sequence ID" value="CAK9260579.1"/>
    <property type="molecule type" value="Genomic_DNA"/>
</dbReference>
<reference evidence="7" key="1">
    <citation type="submission" date="2024-02" db="EMBL/GenBank/DDBJ databases">
        <authorList>
            <consortium name="ELIXIR-Norway"/>
            <consortium name="Elixir Norway"/>
        </authorList>
    </citation>
    <scope>NUCLEOTIDE SEQUENCE</scope>
</reference>
<dbReference type="PANTHER" id="PTHR42683">
    <property type="entry name" value="ALDEHYDE REDUCTASE"/>
    <property type="match status" value="1"/>
</dbReference>
<dbReference type="InterPro" id="IPR013149">
    <property type="entry name" value="ADH-like_C"/>
</dbReference>
<evidence type="ECO:0000256" key="2">
    <source>
        <dbReference type="ARBA" id="ARBA00022723"/>
    </source>
</evidence>
<dbReference type="Gene3D" id="3.40.50.720">
    <property type="entry name" value="NAD(P)-binding Rossmann-like Domain"/>
    <property type="match status" value="1"/>
</dbReference>
<dbReference type="SUPFAM" id="SSF50129">
    <property type="entry name" value="GroES-like"/>
    <property type="match status" value="1"/>
</dbReference>
<dbReference type="Pfam" id="PF08240">
    <property type="entry name" value="ADH_N"/>
    <property type="match status" value="1"/>
</dbReference>
<evidence type="ECO:0000313" key="7">
    <source>
        <dbReference type="EMBL" id="CAK9260579.1"/>
    </source>
</evidence>
<evidence type="ECO:0000256" key="3">
    <source>
        <dbReference type="ARBA" id="ARBA00022833"/>
    </source>
</evidence>
<dbReference type="InterPro" id="IPR011032">
    <property type="entry name" value="GroES-like_sf"/>
</dbReference>
<keyword evidence="3 5" id="KW-0862">Zinc</keyword>
<evidence type="ECO:0000256" key="5">
    <source>
        <dbReference type="RuleBase" id="RU361277"/>
    </source>
</evidence>
<dbReference type="CDD" id="cd05283">
    <property type="entry name" value="CAD1"/>
    <property type="match status" value="1"/>
</dbReference>
<keyword evidence="2 5" id="KW-0479">Metal-binding</keyword>
<dbReference type="Pfam" id="PF00107">
    <property type="entry name" value="ADH_zinc_N"/>
    <property type="match status" value="1"/>
</dbReference>
<accession>A0ABP0W213</accession>
<dbReference type="InterPro" id="IPR020843">
    <property type="entry name" value="ER"/>
</dbReference>
<comment type="cofactor">
    <cofactor evidence="1 5">
        <name>Zn(2+)</name>
        <dbReference type="ChEBI" id="CHEBI:29105"/>
    </cofactor>
</comment>
<keyword evidence="8" id="KW-1185">Reference proteome</keyword>
<name>A0ABP0W213_9BRYO</name>
<feature type="domain" description="Enoyl reductase (ER)" evidence="6">
    <location>
        <begin position="24"/>
        <end position="353"/>
    </location>
</feature>